<evidence type="ECO:0000256" key="5">
    <source>
        <dbReference type="HAMAP-Rule" id="MF_01333"/>
    </source>
</evidence>
<organism evidence="9 10">
    <name type="scientific">Candidatus Falkowbacteria bacterium HGW-Falkowbacteria-1</name>
    <dbReference type="NCBI Taxonomy" id="2013768"/>
    <lineage>
        <taxon>Bacteria</taxon>
        <taxon>Candidatus Falkowiibacteriota</taxon>
    </lineage>
</organism>
<evidence type="ECO:0000256" key="3">
    <source>
        <dbReference type="ARBA" id="ARBA00023274"/>
    </source>
</evidence>
<dbReference type="GO" id="GO:1990904">
    <property type="term" value="C:ribonucleoprotein complex"/>
    <property type="evidence" value="ECO:0007669"/>
    <property type="project" value="UniProtKB-KW"/>
</dbReference>
<feature type="domain" description="Large ribosomal subunit protein uL5 N-terminal" evidence="7">
    <location>
        <begin position="23"/>
        <end position="79"/>
    </location>
</feature>
<dbReference type="InterPro" id="IPR022803">
    <property type="entry name" value="Ribosomal_uL5_dom_sf"/>
</dbReference>
<sequence>MTLKEKYQKEVIPKLKEKFKYSNNLLVPKVSKVVINVGFGRRVKDKDFIDNIEKTLIKISGQKPVFTKAKKSISSFKIREGMIIGAMVTLRGERMYHFLDKLINISFPRVRDFRGISEKSVDKQGNLTVGFKENTSFPEVKVDDINNIHGLEIIIDSNSKNTEEGLELFRFLGFPFKKEEIKK</sequence>
<dbReference type="SUPFAM" id="SSF55282">
    <property type="entry name" value="RL5-like"/>
    <property type="match status" value="1"/>
</dbReference>
<dbReference type="InterPro" id="IPR020930">
    <property type="entry name" value="Ribosomal_uL5_bac-type"/>
</dbReference>
<comment type="subunit">
    <text evidence="5">Part of the 50S ribosomal subunit; part of the 5S rRNA/L5/L18/L25 subcomplex. Contacts the 5S rRNA and the P site tRNA. Forms a bridge to the 30S subunit in the 70S ribosome.</text>
</comment>
<dbReference type="InterPro" id="IPR020929">
    <property type="entry name" value="Ribosomal_uL5_CS"/>
</dbReference>
<evidence type="ECO:0000313" key="10">
    <source>
        <dbReference type="Proteomes" id="UP000233517"/>
    </source>
</evidence>
<dbReference type="Gene3D" id="3.30.1440.10">
    <property type="match status" value="1"/>
</dbReference>
<evidence type="ECO:0000256" key="2">
    <source>
        <dbReference type="ARBA" id="ARBA00022980"/>
    </source>
</evidence>
<dbReference type="GO" id="GO:0019843">
    <property type="term" value="F:rRNA binding"/>
    <property type="evidence" value="ECO:0007669"/>
    <property type="project" value="UniProtKB-UniRule"/>
</dbReference>
<dbReference type="HAMAP" id="MF_01333_B">
    <property type="entry name" value="Ribosomal_uL5_B"/>
    <property type="match status" value="1"/>
</dbReference>
<dbReference type="GO" id="GO:0005840">
    <property type="term" value="C:ribosome"/>
    <property type="evidence" value="ECO:0007669"/>
    <property type="project" value="UniProtKB-KW"/>
</dbReference>
<evidence type="ECO:0000313" key="9">
    <source>
        <dbReference type="EMBL" id="PKM91266.1"/>
    </source>
</evidence>
<comment type="similarity">
    <text evidence="1 5 6">Belongs to the universal ribosomal protein uL5 family.</text>
</comment>
<keyword evidence="5" id="KW-0694">RNA-binding</keyword>
<reference evidence="9 10" key="1">
    <citation type="journal article" date="2017" name="ISME J.">
        <title>Potential for microbial H2 and metal transformations associated with novel bacteria and archaea in deep terrestrial subsurface sediments.</title>
        <authorList>
            <person name="Hernsdorf A.W."/>
            <person name="Amano Y."/>
            <person name="Miyakawa K."/>
            <person name="Ise K."/>
            <person name="Suzuki Y."/>
            <person name="Anantharaman K."/>
            <person name="Probst A."/>
            <person name="Burstein D."/>
            <person name="Thomas B.C."/>
            <person name="Banfield J.F."/>
        </authorList>
    </citation>
    <scope>NUCLEOTIDE SEQUENCE [LARGE SCALE GENOMIC DNA]</scope>
    <source>
        <strain evidence="9">HGW-Falkowbacteria-1</strain>
    </source>
</reference>
<dbReference type="GO" id="GO:0000049">
    <property type="term" value="F:tRNA binding"/>
    <property type="evidence" value="ECO:0007669"/>
    <property type="project" value="UniProtKB-UniRule"/>
</dbReference>
<dbReference type="PANTHER" id="PTHR11994">
    <property type="entry name" value="60S RIBOSOMAL PROTEIN L11-RELATED"/>
    <property type="match status" value="1"/>
</dbReference>
<comment type="caution">
    <text evidence="9">The sequence shown here is derived from an EMBL/GenBank/DDBJ whole genome shotgun (WGS) entry which is preliminary data.</text>
</comment>
<dbReference type="Proteomes" id="UP000233517">
    <property type="component" value="Unassembled WGS sequence"/>
</dbReference>
<gene>
    <name evidence="5" type="primary">rplE</name>
    <name evidence="9" type="ORF">CVU82_01555</name>
</gene>
<evidence type="ECO:0000256" key="6">
    <source>
        <dbReference type="RuleBase" id="RU003930"/>
    </source>
</evidence>
<dbReference type="GO" id="GO:0006412">
    <property type="term" value="P:translation"/>
    <property type="evidence" value="ECO:0007669"/>
    <property type="project" value="UniProtKB-UniRule"/>
</dbReference>
<dbReference type="InterPro" id="IPR002132">
    <property type="entry name" value="Ribosomal_uL5"/>
</dbReference>
<dbReference type="Pfam" id="PF00673">
    <property type="entry name" value="Ribosomal_L5_C"/>
    <property type="match status" value="1"/>
</dbReference>
<dbReference type="NCBIfam" id="NF000585">
    <property type="entry name" value="PRK00010.1"/>
    <property type="match status" value="1"/>
</dbReference>
<keyword evidence="2 5" id="KW-0689">Ribosomal protein</keyword>
<dbReference type="GO" id="GO:0003735">
    <property type="term" value="F:structural constituent of ribosome"/>
    <property type="evidence" value="ECO:0007669"/>
    <property type="project" value="InterPro"/>
</dbReference>
<evidence type="ECO:0000256" key="1">
    <source>
        <dbReference type="ARBA" id="ARBA00008553"/>
    </source>
</evidence>
<evidence type="ECO:0000259" key="7">
    <source>
        <dbReference type="Pfam" id="PF00281"/>
    </source>
</evidence>
<dbReference type="Pfam" id="PF00281">
    <property type="entry name" value="Ribosomal_L5"/>
    <property type="match status" value="1"/>
</dbReference>
<feature type="domain" description="Large ribosomal subunit protein uL5 C-terminal" evidence="8">
    <location>
        <begin position="84"/>
        <end position="176"/>
    </location>
</feature>
<accession>A0A2N2E9B7</accession>
<protein>
    <recommendedName>
        <fullName evidence="4 5">Large ribosomal subunit protein uL5</fullName>
    </recommendedName>
</protein>
<comment type="function">
    <text evidence="5">This is 1 of the proteins that bind and probably mediate the attachment of the 5S RNA into the large ribosomal subunit, where it forms part of the central protuberance. In the 70S ribosome it contacts protein S13 of the 30S subunit (bridge B1b), connecting the 2 subunits; this bridge is implicated in subunit movement. Contacts the P site tRNA; the 5S rRNA and some of its associated proteins might help stabilize positioning of ribosome-bound tRNAs.</text>
</comment>
<evidence type="ECO:0000259" key="8">
    <source>
        <dbReference type="Pfam" id="PF00673"/>
    </source>
</evidence>
<evidence type="ECO:0000256" key="4">
    <source>
        <dbReference type="ARBA" id="ARBA00035245"/>
    </source>
</evidence>
<dbReference type="PROSITE" id="PS00358">
    <property type="entry name" value="RIBOSOMAL_L5"/>
    <property type="match status" value="1"/>
</dbReference>
<dbReference type="AlphaFoldDB" id="A0A2N2E9B7"/>
<proteinExistence type="inferred from homology"/>
<dbReference type="InterPro" id="IPR031310">
    <property type="entry name" value="Ribosomal_uL5_N"/>
</dbReference>
<dbReference type="FunFam" id="3.30.1440.10:FF:000001">
    <property type="entry name" value="50S ribosomal protein L5"/>
    <property type="match status" value="1"/>
</dbReference>
<dbReference type="PIRSF" id="PIRSF002161">
    <property type="entry name" value="Ribosomal_L5"/>
    <property type="match status" value="1"/>
</dbReference>
<keyword evidence="5" id="KW-0820">tRNA-binding</keyword>
<keyword evidence="3 5" id="KW-0687">Ribonucleoprotein</keyword>
<dbReference type="EMBL" id="PHAI01000002">
    <property type="protein sequence ID" value="PKM91266.1"/>
    <property type="molecule type" value="Genomic_DNA"/>
</dbReference>
<name>A0A2N2E9B7_9BACT</name>
<dbReference type="InterPro" id="IPR031309">
    <property type="entry name" value="Ribosomal_uL5_C"/>
</dbReference>
<keyword evidence="5" id="KW-0699">rRNA-binding</keyword>